<gene>
    <name evidence="2" type="ORF">O181_077132</name>
</gene>
<accession>A0A9Q3IEE7</accession>
<dbReference type="EMBL" id="AVOT02042032">
    <property type="protein sequence ID" value="MBW0537417.1"/>
    <property type="molecule type" value="Genomic_DNA"/>
</dbReference>
<name>A0A9Q3IEE7_9BASI</name>
<sequence length="121" mass="14193">MFFSKRYPSKTSGNNQREEFQQEAQNPIGNGSQYQVESSYYPSYRRKMEPEEEYSHSFSLKRSGKSTQFPSIFATIRIQQLSGKESAFFPIPGSFQGNIMMKRKEQDFSHPEEKIVRPNYL</sequence>
<keyword evidence="3" id="KW-1185">Reference proteome</keyword>
<dbReference type="AlphaFoldDB" id="A0A9Q3IEE7"/>
<organism evidence="2 3">
    <name type="scientific">Austropuccinia psidii MF-1</name>
    <dbReference type="NCBI Taxonomy" id="1389203"/>
    <lineage>
        <taxon>Eukaryota</taxon>
        <taxon>Fungi</taxon>
        <taxon>Dikarya</taxon>
        <taxon>Basidiomycota</taxon>
        <taxon>Pucciniomycotina</taxon>
        <taxon>Pucciniomycetes</taxon>
        <taxon>Pucciniales</taxon>
        <taxon>Sphaerophragmiaceae</taxon>
        <taxon>Austropuccinia</taxon>
    </lineage>
</organism>
<dbReference type="Proteomes" id="UP000765509">
    <property type="component" value="Unassembled WGS sequence"/>
</dbReference>
<reference evidence="2" key="1">
    <citation type="submission" date="2021-03" db="EMBL/GenBank/DDBJ databases">
        <title>Draft genome sequence of rust myrtle Austropuccinia psidii MF-1, a brazilian biotype.</title>
        <authorList>
            <person name="Quecine M.C."/>
            <person name="Pachon D.M.R."/>
            <person name="Bonatelli M.L."/>
            <person name="Correr F.H."/>
            <person name="Franceschini L.M."/>
            <person name="Leite T.F."/>
            <person name="Margarido G.R.A."/>
            <person name="Almeida C.A."/>
            <person name="Ferrarezi J.A."/>
            <person name="Labate C.A."/>
        </authorList>
    </citation>
    <scope>NUCLEOTIDE SEQUENCE</scope>
    <source>
        <strain evidence="2">MF-1</strain>
    </source>
</reference>
<feature type="compositionally biased region" description="Polar residues" evidence="1">
    <location>
        <begin position="22"/>
        <end position="35"/>
    </location>
</feature>
<evidence type="ECO:0000313" key="2">
    <source>
        <dbReference type="EMBL" id="MBW0537417.1"/>
    </source>
</evidence>
<evidence type="ECO:0000256" key="1">
    <source>
        <dbReference type="SAM" id="MobiDB-lite"/>
    </source>
</evidence>
<proteinExistence type="predicted"/>
<feature type="region of interest" description="Disordered" evidence="1">
    <location>
        <begin position="1"/>
        <end position="35"/>
    </location>
</feature>
<protein>
    <submittedName>
        <fullName evidence="2">Uncharacterized protein</fullName>
    </submittedName>
</protein>
<evidence type="ECO:0000313" key="3">
    <source>
        <dbReference type="Proteomes" id="UP000765509"/>
    </source>
</evidence>
<comment type="caution">
    <text evidence="2">The sequence shown here is derived from an EMBL/GenBank/DDBJ whole genome shotgun (WGS) entry which is preliminary data.</text>
</comment>